<evidence type="ECO:0000259" key="6">
    <source>
        <dbReference type="PROSITE" id="PS50071"/>
    </source>
</evidence>
<dbReference type="SMART" id="SM01255">
    <property type="entry name" value="KNOX1"/>
    <property type="match status" value="1"/>
</dbReference>
<comment type="subcellular location">
    <subcellularLocation>
        <location evidence="1 5">Nucleus</location>
    </subcellularLocation>
</comment>
<dbReference type="Gene3D" id="1.10.10.60">
    <property type="entry name" value="Homeodomain-like"/>
    <property type="match status" value="1"/>
</dbReference>
<dbReference type="PROSITE" id="PS50071">
    <property type="entry name" value="HOMEOBOX_2"/>
    <property type="match status" value="1"/>
</dbReference>
<dbReference type="InterPro" id="IPR017970">
    <property type="entry name" value="Homeobox_CS"/>
</dbReference>
<dbReference type="InterPro" id="IPR005540">
    <property type="entry name" value="KNOX1"/>
</dbReference>
<keyword evidence="8" id="KW-1185">Reference proteome</keyword>
<dbReference type="Pfam" id="PF05920">
    <property type="entry name" value="Homeobox_KN"/>
    <property type="match status" value="1"/>
</dbReference>
<evidence type="ECO:0000256" key="2">
    <source>
        <dbReference type="ARBA" id="ARBA00023125"/>
    </source>
</evidence>
<dbReference type="SMART" id="SM00389">
    <property type="entry name" value="HOX"/>
    <property type="match status" value="1"/>
</dbReference>
<evidence type="ECO:0000256" key="4">
    <source>
        <dbReference type="ARBA" id="ARBA00023242"/>
    </source>
</evidence>
<dbReference type="InterPro" id="IPR001356">
    <property type="entry name" value="HD"/>
</dbReference>
<sequence>MEEMYGFLPSSSYTISPENHLISPAEHLGFPSTVDHYWPLCGSDDLLSAAASVITDAVSIETATPKQIILPRRRINYRQRDQAKSNGVGVGDDADGDCGDTIKEKIASHPSFSKLLDAYIDCQKVGAPPEIACLLDDIRRDNNVRKRNATAFTCIGVDPELDEFMETFCVILMKYKSDLTRPFDEASIFLGNIETQLRHLSIDDEGRISSSEEGEVFRGGDQTDIISQELKDTLLRKFGGGRISSLKQEFTKKKKKGKLPKEARQTLLDWWTLHYKWPYPTEGDKIALAETTGLDPKQINNWFINQRKRHWKPSENMQLAIMGGLLPSGHYIYDD</sequence>
<evidence type="ECO:0000313" key="7">
    <source>
        <dbReference type="EMBL" id="KAK9060241.1"/>
    </source>
</evidence>
<dbReference type="InterPro" id="IPR009057">
    <property type="entry name" value="Homeodomain-like_sf"/>
</dbReference>
<dbReference type="SMART" id="SM01256">
    <property type="entry name" value="KNOX2"/>
    <property type="match status" value="1"/>
</dbReference>
<dbReference type="GO" id="GO:0000981">
    <property type="term" value="F:DNA-binding transcription factor activity, RNA polymerase II-specific"/>
    <property type="evidence" value="ECO:0007669"/>
    <property type="project" value="InterPro"/>
</dbReference>
<evidence type="ECO:0000313" key="8">
    <source>
        <dbReference type="Proteomes" id="UP001408789"/>
    </source>
</evidence>
<keyword evidence="3 5" id="KW-0371">Homeobox</keyword>
<evidence type="ECO:0000256" key="5">
    <source>
        <dbReference type="PROSITE-ProRule" id="PRU00108"/>
    </source>
</evidence>
<keyword evidence="2 5" id="KW-0238">DNA-binding</keyword>
<dbReference type="InterPro" id="IPR005539">
    <property type="entry name" value="ELK_dom"/>
</dbReference>
<dbReference type="CDD" id="cd00086">
    <property type="entry name" value="homeodomain"/>
    <property type="match status" value="1"/>
</dbReference>
<feature type="domain" description="Homeobox" evidence="6">
    <location>
        <begin position="250"/>
        <end position="313"/>
    </location>
</feature>
<accession>A0AAP0GSN9</accession>
<dbReference type="InterPro" id="IPR050224">
    <property type="entry name" value="TALE_homeobox"/>
</dbReference>
<dbReference type="PANTHER" id="PTHR11850">
    <property type="entry name" value="HOMEOBOX PROTEIN TRANSCRIPTION FACTORS"/>
    <property type="match status" value="1"/>
</dbReference>
<dbReference type="EMBL" id="JBCNJP010000020">
    <property type="protein sequence ID" value="KAK9060241.1"/>
    <property type="molecule type" value="Genomic_DNA"/>
</dbReference>
<evidence type="ECO:0000256" key="3">
    <source>
        <dbReference type="ARBA" id="ARBA00023155"/>
    </source>
</evidence>
<dbReference type="AlphaFoldDB" id="A0AAP0GSN9"/>
<name>A0AAP0GSN9_9ASTR</name>
<dbReference type="Pfam" id="PF03791">
    <property type="entry name" value="KNOX2"/>
    <property type="match status" value="1"/>
</dbReference>
<dbReference type="FunFam" id="1.10.10.60:FF:000076">
    <property type="entry name" value="Homeobox protein knotted-1-like 2"/>
    <property type="match status" value="1"/>
</dbReference>
<dbReference type="SUPFAM" id="SSF46689">
    <property type="entry name" value="Homeodomain-like"/>
    <property type="match status" value="1"/>
</dbReference>
<dbReference type="PROSITE" id="PS00027">
    <property type="entry name" value="HOMEOBOX_1"/>
    <property type="match status" value="1"/>
</dbReference>
<protein>
    <recommendedName>
        <fullName evidence="6">Homeobox domain-containing protein</fullName>
    </recommendedName>
</protein>
<proteinExistence type="predicted"/>
<dbReference type="InterPro" id="IPR005541">
    <property type="entry name" value="KNOX2"/>
</dbReference>
<comment type="caution">
    <text evidence="7">The sequence shown here is derived from an EMBL/GenBank/DDBJ whole genome shotgun (WGS) entry which is preliminary data.</text>
</comment>
<reference evidence="7 8" key="1">
    <citation type="submission" date="2024-04" db="EMBL/GenBank/DDBJ databases">
        <title>The reference genome of an endangered Asteraceae, Deinandra increscens subsp. villosa, native to the Central Coast of California.</title>
        <authorList>
            <person name="Guilliams M."/>
            <person name="Hasenstab-Lehman K."/>
            <person name="Meyer R."/>
            <person name="Mcevoy S."/>
        </authorList>
    </citation>
    <scope>NUCLEOTIDE SEQUENCE [LARGE SCALE GENOMIC DNA]</scope>
    <source>
        <tissue evidence="7">Leaf</tissue>
    </source>
</reference>
<organism evidence="7 8">
    <name type="scientific">Deinandra increscens subsp. villosa</name>
    <dbReference type="NCBI Taxonomy" id="3103831"/>
    <lineage>
        <taxon>Eukaryota</taxon>
        <taxon>Viridiplantae</taxon>
        <taxon>Streptophyta</taxon>
        <taxon>Embryophyta</taxon>
        <taxon>Tracheophyta</taxon>
        <taxon>Spermatophyta</taxon>
        <taxon>Magnoliopsida</taxon>
        <taxon>eudicotyledons</taxon>
        <taxon>Gunneridae</taxon>
        <taxon>Pentapetalae</taxon>
        <taxon>asterids</taxon>
        <taxon>campanulids</taxon>
        <taxon>Asterales</taxon>
        <taxon>Asteraceae</taxon>
        <taxon>Asteroideae</taxon>
        <taxon>Heliantheae alliance</taxon>
        <taxon>Madieae</taxon>
        <taxon>Madiinae</taxon>
        <taxon>Deinandra</taxon>
    </lineage>
</organism>
<dbReference type="Pfam" id="PF03790">
    <property type="entry name" value="KNOX1"/>
    <property type="match status" value="1"/>
</dbReference>
<dbReference type="InterPro" id="IPR008422">
    <property type="entry name" value="KN_HD"/>
</dbReference>
<dbReference type="GO" id="GO:0003677">
    <property type="term" value="F:DNA binding"/>
    <property type="evidence" value="ECO:0007669"/>
    <property type="project" value="UniProtKB-UniRule"/>
</dbReference>
<dbReference type="SMART" id="SM01188">
    <property type="entry name" value="ELK"/>
    <property type="match status" value="1"/>
</dbReference>
<feature type="DNA-binding region" description="Homeobox" evidence="5">
    <location>
        <begin position="252"/>
        <end position="314"/>
    </location>
</feature>
<dbReference type="Pfam" id="PF03789">
    <property type="entry name" value="ELK"/>
    <property type="match status" value="1"/>
</dbReference>
<keyword evidence="4 5" id="KW-0539">Nucleus</keyword>
<dbReference type="Proteomes" id="UP001408789">
    <property type="component" value="Unassembled WGS sequence"/>
</dbReference>
<evidence type="ECO:0000256" key="1">
    <source>
        <dbReference type="ARBA" id="ARBA00004123"/>
    </source>
</evidence>
<dbReference type="GO" id="GO:0005634">
    <property type="term" value="C:nucleus"/>
    <property type="evidence" value="ECO:0007669"/>
    <property type="project" value="UniProtKB-SubCell"/>
</dbReference>
<gene>
    <name evidence="7" type="ORF">SSX86_020945</name>
</gene>